<dbReference type="AlphaFoldDB" id="A0A516SLW2"/>
<keyword evidence="1" id="KW-0812">Transmembrane</keyword>
<evidence type="ECO:0000313" key="2">
    <source>
        <dbReference type="EMBL" id="QDQ27713.1"/>
    </source>
</evidence>
<dbReference type="Proteomes" id="UP000317550">
    <property type="component" value="Chromosome"/>
</dbReference>
<dbReference type="InterPro" id="IPR008473">
    <property type="entry name" value="Phage_holin_3_7"/>
</dbReference>
<dbReference type="KEGG" id="cari:FNU76_23800"/>
<dbReference type="PROSITE" id="PS51257">
    <property type="entry name" value="PROKAR_LIPOPROTEIN"/>
    <property type="match status" value="1"/>
</dbReference>
<reference evidence="4" key="1">
    <citation type="submission" date="2019-07" db="EMBL/GenBank/DDBJ databases">
        <title>Chitinimonas sp. nov., isolated from Ny-Alesund, arctica soil.</title>
        <authorList>
            <person name="Xu Q."/>
            <person name="Peng F."/>
        </authorList>
    </citation>
    <scope>NUCLEOTIDE SEQUENCE [LARGE SCALE GENOMIC DNA]</scope>
    <source>
        <strain evidence="4">R3-44</strain>
    </source>
</reference>
<evidence type="ECO:0000313" key="4">
    <source>
        <dbReference type="Proteomes" id="UP000317550"/>
    </source>
</evidence>
<sequence>MNRLVLLNALVCALMACRLLVFQRGSATHHPRAAWLAYVLAVAAASVPIRLLCGQPVPVDGASLALHTVLAAALFATRGNLAQLFRTDAARPEHPLSRLLRKTP</sequence>
<dbReference type="EMBL" id="CP041730">
    <property type="protein sequence ID" value="QDQ27713.1"/>
    <property type="molecule type" value="Genomic_DNA"/>
</dbReference>
<keyword evidence="4" id="KW-1185">Reference proteome</keyword>
<proteinExistence type="predicted"/>
<accession>A0A516SLW2</accession>
<feature type="transmembrane region" description="Helical" evidence="1">
    <location>
        <begin position="35"/>
        <end position="53"/>
    </location>
</feature>
<protein>
    <submittedName>
        <fullName evidence="3">Phage holin family protein</fullName>
    </submittedName>
</protein>
<name>A0A516SLW2_9NEIS</name>
<evidence type="ECO:0000256" key="1">
    <source>
        <dbReference type="SAM" id="Phobius"/>
    </source>
</evidence>
<reference evidence="3" key="2">
    <citation type="journal article" date="2020" name="Int. J. Syst. Evol. Microbiol.">
        <title>Chitinimonas arctica sp. nov., isolated from Arctic tundra soil.</title>
        <authorList>
            <person name="Xu Q."/>
            <person name="Jiang F."/>
            <person name="Da X."/>
            <person name="Zhang Y."/>
            <person name="Geng Y."/>
            <person name="Qin K."/>
            <person name="Liu J."/>
            <person name="Peng F."/>
        </authorList>
    </citation>
    <scope>NUCLEOTIDE SEQUENCE</scope>
    <source>
        <strain evidence="3">R3-44</strain>
    </source>
</reference>
<organism evidence="3 4">
    <name type="scientific">Chitinimonas arctica</name>
    <dbReference type="NCBI Taxonomy" id="2594795"/>
    <lineage>
        <taxon>Bacteria</taxon>
        <taxon>Pseudomonadati</taxon>
        <taxon>Pseudomonadota</taxon>
        <taxon>Betaproteobacteria</taxon>
        <taxon>Neisseriales</taxon>
        <taxon>Chitinibacteraceae</taxon>
        <taxon>Chitinimonas</taxon>
    </lineage>
</organism>
<keyword evidence="1" id="KW-0472">Membrane</keyword>
<gene>
    <name evidence="2" type="ORF">FNU76_15895</name>
    <name evidence="3" type="ORF">FNU76_23800</name>
</gene>
<dbReference type="RefSeq" id="WP_144279101.1">
    <property type="nucleotide sequence ID" value="NZ_CP041730.1"/>
</dbReference>
<keyword evidence="1" id="KW-1133">Transmembrane helix</keyword>
<dbReference type="Pfam" id="PF05449">
    <property type="entry name" value="Phage_holin_3_7"/>
    <property type="match status" value="1"/>
</dbReference>
<evidence type="ECO:0000313" key="3">
    <source>
        <dbReference type="EMBL" id="QDQ29129.1"/>
    </source>
</evidence>
<dbReference type="KEGG" id="cari:FNU76_15895"/>
<dbReference type="OrthoDB" id="9182726at2"/>
<dbReference type="EMBL" id="CP041730">
    <property type="protein sequence ID" value="QDQ29129.1"/>
    <property type="molecule type" value="Genomic_DNA"/>
</dbReference>